<dbReference type="Pfam" id="PF00320">
    <property type="entry name" value="GATA"/>
    <property type="match status" value="2"/>
</dbReference>
<dbReference type="PROSITE" id="PS50114">
    <property type="entry name" value="GATA_ZN_FINGER_2"/>
    <property type="match status" value="2"/>
</dbReference>
<dbReference type="GO" id="GO:0000122">
    <property type="term" value="P:negative regulation of transcription by RNA polymerase II"/>
    <property type="evidence" value="ECO:0007669"/>
    <property type="project" value="TreeGrafter"/>
</dbReference>
<proteinExistence type="predicted"/>
<dbReference type="CDD" id="cd00202">
    <property type="entry name" value="ZnF_GATA"/>
    <property type="match status" value="2"/>
</dbReference>
<organism evidence="9 10">
    <name type="scientific">Physocladia obscura</name>
    <dbReference type="NCBI Taxonomy" id="109957"/>
    <lineage>
        <taxon>Eukaryota</taxon>
        <taxon>Fungi</taxon>
        <taxon>Fungi incertae sedis</taxon>
        <taxon>Chytridiomycota</taxon>
        <taxon>Chytridiomycota incertae sedis</taxon>
        <taxon>Chytridiomycetes</taxon>
        <taxon>Chytridiales</taxon>
        <taxon>Chytriomycetaceae</taxon>
        <taxon>Physocladia</taxon>
    </lineage>
</organism>
<dbReference type="PRINTS" id="PR00619">
    <property type="entry name" value="GATAZNFINGER"/>
</dbReference>
<dbReference type="PANTHER" id="PTHR10071">
    <property type="entry name" value="TRANSCRIPTION FACTOR GATA FAMILY MEMBER"/>
    <property type="match status" value="1"/>
</dbReference>
<evidence type="ECO:0000256" key="4">
    <source>
        <dbReference type="ARBA" id="ARBA00022833"/>
    </source>
</evidence>
<feature type="domain" description="GATA-type" evidence="8">
    <location>
        <begin position="330"/>
        <end position="383"/>
    </location>
</feature>
<dbReference type="PROSITE" id="PS00344">
    <property type="entry name" value="GATA_ZN_FINGER_1"/>
    <property type="match status" value="2"/>
</dbReference>
<feature type="domain" description="GATA-type" evidence="8">
    <location>
        <begin position="241"/>
        <end position="291"/>
    </location>
</feature>
<reference evidence="9" key="1">
    <citation type="submission" date="2020-05" db="EMBL/GenBank/DDBJ databases">
        <title>Phylogenomic resolution of chytrid fungi.</title>
        <authorList>
            <person name="Stajich J.E."/>
            <person name="Amses K."/>
            <person name="Simmons R."/>
            <person name="Seto K."/>
            <person name="Myers J."/>
            <person name="Bonds A."/>
            <person name="Quandt C.A."/>
            <person name="Barry K."/>
            <person name="Liu P."/>
            <person name="Grigoriev I."/>
            <person name="Longcore J.E."/>
            <person name="James T.Y."/>
        </authorList>
    </citation>
    <scope>NUCLEOTIDE SEQUENCE</scope>
    <source>
        <strain evidence="9">JEL0513</strain>
    </source>
</reference>
<dbReference type="GO" id="GO:0045944">
    <property type="term" value="P:positive regulation of transcription by RNA polymerase II"/>
    <property type="evidence" value="ECO:0007669"/>
    <property type="project" value="TreeGrafter"/>
</dbReference>
<comment type="caution">
    <text evidence="9">The sequence shown here is derived from an EMBL/GenBank/DDBJ whole genome shotgun (WGS) entry which is preliminary data.</text>
</comment>
<keyword evidence="10" id="KW-1185">Reference proteome</keyword>
<comment type="subcellular location">
    <subcellularLocation>
        <location evidence="1">Nucleus</location>
    </subcellularLocation>
</comment>
<dbReference type="GO" id="GO:0000981">
    <property type="term" value="F:DNA-binding transcription factor activity, RNA polymerase II-specific"/>
    <property type="evidence" value="ECO:0007669"/>
    <property type="project" value="TreeGrafter"/>
</dbReference>
<dbReference type="InterPro" id="IPR039355">
    <property type="entry name" value="Transcription_factor_GATA"/>
</dbReference>
<dbReference type="EMBL" id="JADGJH010000027">
    <property type="protein sequence ID" value="KAJ3141894.1"/>
    <property type="molecule type" value="Genomic_DNA"/>
</dbReference>
<dbReference type="InterPro" id="IPR000679">
    <property type="entry name" value="Znf_GATA"/>
</dbReference>
<dbReference type="InterPro" id="IPR013088">
    <property type="entry name" value="Znf_NHR/GATA"/>
</dbReference>
<dbReference type="GO" id="GO:0000978">
    <property type="term" value="F:RNA polymerase II cis-regulatory region sequence-specific DNA binding"/>
    <property type="evidence" value="ECO:0007669"/>
    <property type="project" value="TreeGrafter"/>
</dbReference>
<accession>A0AAD5TB63</accession>
<evidence type="ECO:0000256" key="6">
    <source>
        <dbReference type="PROSITE-ProRule" id="PRU00094"/>
    </source>
</evidence>
<name>A0AAD5TB63_9FUNG</name>
<keyword evidence="4" id="KW-0862">Zinc</keyword>
<feature type="region of interest" description="Disordered" evidence="7">
    <location>
        <begin position="281"/>
        <end position="301"/>
    </location>
</feature>
<evidence type="ECO:0000313" key="9">
    <source>
        <dbReference type="EMBL" id="KAJ3141894.1"/>
    </source>
</evidence>
<evidence type="ECO:0000259" key="8">
    <source>
        <dbReference type="PROSITE" id="PS50114"/>
    </source>
</evidence>
<dbReference type="GO" id="GO:0005634">
    <property type="term" value="C:nucleus"/>
    <property type="evidence" value="ECO:0007669"/>
    <property type="project" value="UniProtKB-SubCell"/>
</dbReference>
<dbReference type="Proteomes" id="UP001211907">
    <property type="component" value="Unassembled WGS sequence"/>
</dbReference>
<evidence type="ECO:0000313" key="10">
    <source>
        <dbReference type="Proteomes" id="UP001211907"/>
    </source>
</evidence>
<dbReference type="GO" id="GO:0045165">
    <property type="term" value="P:cell fate commitment"/>
    <property type="evidence" value="ECO:0007669"/>
    <property type="project" value="TreeGrafter"/>
</dbReference>
<sequence>MLSPITRMLAPESEEFSHPTSATPKFDHEFWLSISSLESNEYSHLFAGLQASSSSPFSDQEECNAGGVSMADIESSLCSASSTLSFLNDSCTDSFGMFQQDSPWQHNSPFAESAAILQSNQQAALRCSRCNVVDVHLWTKDDSFLCNQCAHLKLTSQETASGAAVNSPSSLISGTSSPLTSPSDLHHLSSEIQFFLSNSITPSIIDDATQSSAAQLVAASTSTSPVPKQLTCFKRMPPITSCSNCTTTETTAWRLEDSTNRTLCNACFLYLRMYGSPRPTVKPIPQQQQQKLTGISKTPPKTRIRIPSPVDGKVDNVTKAAVAKTAGVSVNNSHVCSNCGTNHTTLWRRNDAGHPICNACGLYFRLHGVSRPTSAFKDVIRRRKRRMATGPVAVVPEIAACVQQQLQPVSHASMND</sequence>
<keyword evidence="5" id="KW-0539">Nucleus</keyword>
<dbReference type="SUPFAM" id="SSF57716">
    <property type="entry name" value="Glucocorticoid receptor-like (DNA-binding domain)"/>
    <property type="match status" value="2"/>
</dbReference>
<keyword evidence="3 6" id="KW-0863">Zinc-finger</keyword>
<protein>
    <recommendedName>
        <fullName evidence="8">GATA-type domain-containing protein</fullName>
    </recommendedName>
</protein>
<dbReference type="Gene3D" id="3.30.50.10">
    <property type="entry name" value="Erythroid Transcription Factor GATA-1, subunit A"/>
    <property type="match status" value="2"/>
</dbReference>
<dbReference type="SMART" id="SM00401">
    <property type="entry name" value="ZnF_GATA"/>
    <property type="match status" value="2"/>
</dbReference>
<evidence type="ECO:0000256" key="7">
    <source>
        <dbReference type="SAM" id="MobiDB-lite"/>
    </source>
</evidence>
<gene>
    <name evidence="9" type="ORF">HK100_005808</name>
</gene>
<feature type="compositionally biased region" description="Polar residues" evidence="7">
    <location>
        <begin position="285"/>
        <end position="296"/>
    </location>
</feature>
<evidence type="ECO:0000256" key="5">
    <source>
        <dbReference type="ARBA" id="ARBA00023242"/>
    </source>
</evidence>
<dbReference type="PANTHER" id="PTHR10071:SF281">
    <property type="entry name" value="BOX A-BINDING FACTOR-RELATED"/>
    <property type="match status" value="1"/>
</dbReference>
<dbReference type="GO" id="GO:0008270">
    <property type="term" value="F:zinc ion binding"/>
    <property type="evidence" value="ECO:0007669"/>
    <property type="project" value="UniProtKB-KW"/>
</dbReference>
<feature type="region of interest" description="Disordered" evidence="7">
    <location>
        <begin position="1"/>
        <end position="21"/>
    </location>
</feature>
<evidence type="ECO:0000256" key="3">
    <source>
        <dbReference type="ARBA" id="ARBA00022771"/>
    </source>
</evidence>
<evidence type="ECO:0000256" key="2">
    <source>
        <dbReference type="ARBA" id="ARBA00022723"/>
    </source>
</evidence>
<dbReference type="AlphaFoldDB" id="A0AAD5TB63"/>
<evidence type="ECO:0000256" key="1">
    <source>
        <dbReference type="ARBA" id="ARBA00004123"/>
    </source>
</evidence>
<keyword evidence="2" id="KW-0479">Metal-binding</keyword>